<dbReference type="InterPro" id="IPR051475">
    <property type="entry name" value="Diverse_Ion_Transporter"/>
</dbReference>
<evidence type="ECO:0000256" key="5">
    <source>
        <dbReference type="ARBA" id="ARBA00023136"/>
    </source>
</evidence>
<feature type="transmembrane region" description="Helical" evidence="6">
    <location>
        <begin position="396"/>
        <end position="415"/>
    </location>
</feature>
<keyword evidence="5 6" id="KW-0472">Membrane</keyword>
<keyword evidence="2" id="KW-0813">Transport</keyword>
<proteinExistence type="predicted"/>
<feature type="transmembrane region" description="Helical" evidence="6">
    <location>
        <begin position="209"/>
        <end position="231"/>
    </location>
</feature>
<dbReference type="GO" id="GO:0055085">
    <property type="term" value="P:transmembrane transport"/>
    <property type="evidence" value="ECO:0007669"/>
    <property type="project" value="InterPro"/>
</dbReference>
<evidence type="ECO:0000256" key="3">
    <source>
        <dbReference type="ARBA" id="ARBA00022692"/>
    </source>
</evidence>
<feature type="transmembrane region" description="Helical" evidence="6">
    <location>
        <begin position="485"/>
        <end position="505"/>
    </location>
</feature>
<dbReference type="AlphaFoldDB" id="B3M654"/>
<dbReference type="PANTHER" id="PTHR43568:SF1">
    <property type="entry name" value="P PROTEIN"/>
    <property type="match status" value="1"/>
</dbReference>
<reference evidence="8 9" key="1">
    <citation type="journal article" date="2007" name="Nature">
        <title>Evolution of genes and genomes on the Drosophila phylogeny.</title>
        <authorList>
            <consortium name="Drosophila 12 Genomes Consortium"/>
            <person name="Clark A.G."/>
            <person name="Eisen M.B."/>
            <person name="Smith D.R."/>
            <person name="Bergman C.M."/>
            <person name="Oliver B."/>
            <person name="Markow T.A."/>
            <person name="Kaufman T.C."/>
            <person name="Kellis M."/>
            <person name="Gelbart W."/>
            <person name="Iyer V.N."/>
            <person name="Pollard D.A."/>
            <person name="Sackton T.B."/>
            <person name="Larracuente A.M."/>
            <person name="Singh N.D."/>
            <person name="Abad J.P."/>
            <person name="Abt D.N."/>
            <person name="Adryan B."/>
            <person name="Aguade M."/>
            <person name="Akashi H."/>
            <person name="Anderson W.W."/>
            <person name="Aquadro C.F."/>
            <person name="Ardell D.H."/>
            <person name="Arguello R."/>
            <person name="Artieri C.G."/>
            <person name="Barbash D.A."/>
            <person name="Barker D."/>
            <person name="Barsanti P."/>
            <person name="Batterham P."/>
            <person name="Batzoglou S."/>
            <person name="Begun D."/>
            <person name="Bhutkar A."/>
            <person name="Blanco E."/>
            <person name="Bosak S.A."/>
            <person name="Bradley R.K."/>
            <person name="Brand A.D."/>
            <person name="Brent M.R."/>
            <person name="Brooks A.N."/>
            <person name="Brown R.H."/>
            <person name="Butlin R.K."/>
            <person name="Caggese C."/>
            <person name="Calvi B.R."/>
            <person name="Bernardo de Carvalho A."/>
            <person name="Caspi A."/>
            <person name="Castrezana S."/>
            <person name="Celniker S.E."/>
            <person name="Chang J.L."/>
            <person name="Chapple C."/>
            <person name="Chatterji S."/>
            <person name="Chinwalla A."/>
            <person name="Civetta A."/>
            <person name="Clifton S.W."/>
            <person name="Comeron J.M."/>
            <person name="Costello J.C."/>
            <person name="Coyne J.A."/>
            <person name="Daub J."/>
            <person name="David R.G."/>
            <person name="Delcher A.L."/>
            <person name="Delehaunty K."/>
            <person name="Do C.B."/>
            <person name="Ebling H."/>
            <person name="Edwards K."/>
            <person name="Eickbush T."/>
            <person name="Evans J.D."/>
            <person name="Filipski A."/>
            <person name="Findeiss S."/>
            <person name="Freyhult E."/>
            <person name="Fulton L."/>
            <person name="Fulton R."/>
            <person name="Garcia A.C."/>
            <person name="Gardiner A."/>
            <person name="Garfield D.A."/>
            <person name="Garvin B.E."/>
            <person name="Gibson G."/>
            <person name="Gilbert D."/>
            <person name="Gnerre S."/>
            <person name="Godfrey J."/>
            <person name="Good R."/>
            <person name="Gotea V."/>
            <person name="Gravely B."/>
            <person name="Greenberg A.J."/>
            <person name="Griffiths-Jones S."/>
            <person name="Gross S."/>
            <person name="Guigo R."/>
            <person name="Gustafson E.A."/>
            <person name="Haerty W."/>
            <person name="Hahn M.W."/>
            <person name="Halligan D.L."/>
            <person name="Halpern A.L."/>
            <person name="Halter G.M."/>
            <person name="Han M.V."/>
            <person name="Heger A."/>
            <person name="Hillier L."/>
            <person name="Hinrichs A.S."/>
            <person name="Holmes I."/>
            <person name="Hoskins R.A."/>
            <person name="Hubisz M.J."/>
            <person name="Hultmark D."/>
            <person name="Huntley M.A."/>
            <person name="Jaffe D.B."/>
            <person name="Jagadeeshan S."/>
            <person name="Jeck W.R."/>
            <person name="Johnson J."/>
            <person name="Jones C.D."/>
            <person name="Jordan W.C."/>
            <person name="Karpen G.H."/>
            <person name="Kataoka E."/>
            <person name="Keightley P.D."/>
            <person name="Kheradpour P."/>
            <person name="Kirkness E.F."/>
            <person name="Koerich L.B."/>
            <person name="Kristiansen K."/>
            <person name="Kudrna D."/>
            <person name="Kulathinal R.J."/>
            <person name="Kumar S."/>
            <person name="Kwok R."/>
            <person name="Lander E."/>
            <person name="Langley C.H."/>
            <person name="Lapoint R."/>
            <person name="Lazzaro B.P."/>
            <person name="Lee S.J."/>
            <person name="Levesque L."/>
            <person name="Li R."/>
            <person name="Lin C.F."/>
            <person name="Lin M.F."/>
            <person name="Lindblad-Toh K."/>
            <person name="Llopart A."/>
            <person name="Long M."/>
            <person name="Low L."/>
            <person name="Lozovsky E."/>
            <person name="Lu J."/>
            <person name="Luo M."/>
            <person name="Machado C.A."/>
            <person name="Makalowski W."/>
            <person name="Marzo M."/>
            <person name="Matsuda M."/>
            <person name="Matzkin L."/>
            <person name="McAllister B."/>
            <person name="McBride C.S."/>
            <person name="McKernan B."/>
            <person name="McKernan K."/>
            <person name="Mendez-Lago M."/>
            <person name="Minx P."/>
            <person name="Mollenhauer M.U."/>
            <person name="Montooth K."/>
            <person name="Mount S.M."/>
            <person name="Mu X."/>
            <person name="Myers E."/>
            <person name="Negre B."/>
            <person name="Newfeld S."/>
            <person name="Nielsen R."/>
            <person name="Noor M.A."/>
            <person name="O'Grady P."/>
            <person name="Pachter L."/>
            <person name="Papaceit M."/>
            <person name="Parisi M.J."/>
            <person name="Parisi M."/>
            <person name="Parts L."/>
            <person name="Pedersen J.S."/>
            <person name="Pesole G."/>
            <person name="Phillippy A.M."/>
            <person name="Ponting C.P."/>
            <person name="Pop M."/>
            <person name="Porcelli D."/>
            <person name="Powell J.R."/>
            <person name="Prohaska S."/>
            <person name="Pruitt K."/>
            <person name="Puig M."/>
            <person name="Quesneville H."/>
            <person name="Ram K.R."/>
            <person name="Rand D."/>
            <person name="Rasmussen M.D."/>
            <person name="Reed L.K."/>
            <person name="Reenan R."/>
            <person name="Reily A."/>
            <person name="Remington K.A."/>
            <person name="Rieger T.T."/>
            <person name="Ritchie M.G."/>
            <person name="Robin C."/>
            <person name="Rogers Y.H."/>
            <person name="Rohde C."/>
            <person name="Rozas J."/>
            <person name="Rubenfield M.J."/>
            <person name="Ruiz A."/>
            <person name="Russo S."/>
            <person name="Salzberg S.L."/>
            <person name="Sanchez-Gracia A."/>
            <person name="Saranga D.J."/>
            <person name="Sato H."/>
            <person name="Schaeffer S.W."/>
            <person name="Schatz M.C."/>
            <person name="Schlenke T."/>
            <person name="Schwartz R."/>
            <person name="Segarra C."/>
            <person name="Singh R.S."/>
            <person name="Sirot L."/>
            <person name="Sirota M."/>
            <person name="Sisneros N.B."/>
            <person name="Smith C.D."/>
            <person name="Smith T.F."/>
            <person name="Spieth J."/>
            <person name="Stage D.E."/>
            <person name="Stark A."/>
            <person name="Stephan W."/>
            <person name="Strausberg R.L."/>
            <person name="Strempel S."/>
            <person name="Sturgill D."/>
            <person name="Sutton G."/>
            <person name="Sutton G.G."/>
            <person name="Tao W."/>
            <person name="Teichmann S."/>
            <person name="Tobari Y.N."/>
            <person name="Tomimura Y."/>
            <person name="Tsolas J.M."/>
            <person name="Valente V.L."/>
            <person name="Venter E."/>
            <person name="Venter J.C."/>
            <person name="Vicario S."/>
            <person name="Vieira F.G."/>
            <person name="Vilella A.J."/>
            <person name="Villasante A."/>
            <person name="Walenz B."/>
            <person name="Wang J."/>
            <person name="Wasserman M."/>
            <person name="Watts T."/>
            <person name="Wilson D."/>
            <person name="Wilson R.K."/>
            <person name="Wing R.A."/>
            <person name="Wolfner M.F."/>
            <person name="Wong A."/>
            <person name="Wong G.K."/>
            <person name="Wu C.I."/>
            <person name="Wu G."/>
            <person name="Yamamoto D."/>
            <person name="Yang H.P."/>
            <person name="Yang S.P."/>
            <person name="Yorke J.A."/>
            <person name="Yoshida K."/>
            <person name="Zdobnov E."/>
            <person name="Zhang P."/>
            <person name="Zhang Y."/>
            <person name="Zimin A.V."/>
            <person name="Baldwin J."/>
            <person name="Abdouelleil A."/>
            <person name="Abdulkadir J."/>
            <person name="Abebe A."/>
            <person name="Abera B."/>
            <person name="Abreu J."/>
            <person name="Acer S.C."/>
            <person name="Aftuck L."/>
            <person name="Alexander A."/>
            <person name="An P."/>
            <person name="Anderson E."/>
            <person name="Anderson S."/>
            <person name="Arachi H."/>
            <person name="Azer M."/>
            <person name="Bachantsang P."/>
            <person name="Barry A."/>
            <person name="Bayul T."/>
            <person name="Berlin A."/>
            <person name="Bessette D."/>
            <person name="Bloom T."/>
            <person name="Blye J."/>
            <person name="Boguslavskiy L."/>
            <person name="Bonnet C."/>
            <person name="Boukhgalter B."/>
            <person name="Bourzgui I."/>
            <person name="Brown A."/>
            <person name="Cahill P."/>
            <person name="Channer S."/>
            <person name="Cheshatsang Y."/>
            <person name="Chuda L."/>
            <person name="Citroen M."/>
            <person name="Collymore A."/>
            <person name="Cooke P."/>
            <person name="Costello M."/>
            <person name="D'Aco K."/>
            <person name="Daza R."/>
            <person name="De Haan G."/>
            <person name="DeGray S."/>
            <person name="DeMaso C."/>
            <person name="Dhargay N."/>
            <person name="Dooley K."/>
            <person name="Dooley E."/>
            <person name="Doricent M."/>
            <person name="Dorje P."/>
            <person name="Dorjee K."/>
            <person name="Dupes A."/>
            <person name="Elong R."/>
            <person name="Falk J."/>
            <person name="Farina A."/>
            <person name="Faro S."/>
            <person name="Ferguson D."/>
            <person name="Fisher S."/>
            <person name="Foley C.D."/>
            <person name="Franke A."/>
            <person name="Friedrich D."/>
            <person name="Gadbois L."/>
            <person name="Gearin G."/>
            <person name="Gearin C.R."/>
            <person name="Giannoukos G."/>
            <person name="Goode T."/>
            <person name="Graham J."/>
            <person name="Grandbois E."/>
            <person name="Grewal S."/>
            <person name="Gyaltsen K."/>
            <person name="Hafez N."/>
            <person name="Hagos B."/>
            <person name="Hall J."/>
            <person name="Henson C."/>
            <person name="Hollinger A."/>
            <person name="Honan T."/>
            <person name="Huard M.D."/>
            <person name="Hughes L."/>
            <person name="Hurhula B."/>
            <person name="Husby M.E."/>
            <person name="Kamat A."/>
            <person name="Kanga B."/>
            <person name="Kashin S."/>
            <person name="Khazanovich D."/>
            <person name="Kisner P."/>
            <person name="Lance K."/>
            <person name="Lara M."/>
            <person name="Lee W."/>
            <person name="Lennon N."/>
            <person name="Letendre F."/>
            <person name="LeVine R."/>
            <person name="Lipovsky A."/>
            <person name="Liu X."/>
            <person name="Liu J."/>
            <person name="Liu S."/>
            <person name="Lokyitsang T."/>
            <person name="Lokyitsang Y."/>
            <person name="Lubonja R."/>
            <person name="Lui A."/>
            <person name="MacDonald P."/>
            <person name="Magnisalis V."/>
            <person name="Maru K."/>
            <person name="Matthews C."/>
            <person name="McCusker W."/>
            <person name="McDonough S."/>
            <person name="Mehta T."/>
            <person name="Meldrim J."/>
            <person name="Meneus L."/>
            <person name="Mihai O."/>
            <person name="Mihalev A."/>
            <person name="Mihova T."/>
            <person name="Mittelman R."/>
            <person name="Mlenga V."/>
            <person name="Montmayeur A."/>
            <person name="Mulrain L."/>
            <person name="Navidi A."/>
            <person name="Naylor J."/>
            <person name="Negash T."/>
            <person name="Nguyen T."/>
            <person name="Nguyen N."/>
            <person name="Nicol R."/>
            <person name="Norbu C."/>
            <person name="Norbu N."/>
            <person name="Novod N."/>
            <person name="O'Neill B."/>
            <person name="Osman S."/>
            <person name="Markiewicz E."/>
            <person name="Oyono O.L."/>
            <person name="Patti C."/>
            <person name="Phunkhang P."/>
            <person name="Pierre F."/>
            <person name="Priest M."/>
            <person name="Raghuraman S."/>
            <person name="Rege F."/>
            <person name="Reyes R."/>
            <person name="Rise C."/>
            <person name="Rogov P."/>
            <person name="Ross K."/>
            <person name="Ryan E."/>
            <person name="Settipalli S."/>
            <person name="Shea T."/>
            <person name="Sherpa N."/>
            <person name="Shi L."/>
            <person name="Shih D."/>
            <person name="Sparrow T."/>
            <person name="Spaulding J."/>
            <person name="Stalker J."/>
            <person name="Stange-Thomann N."/>
            <person name="Stavropoulos S."/>
            <person name="Stone C."/>
            <person name="Strader C."/>
            <person name="Tesfaye S."/>
            <person name="Thomson T."/>
            <person name="Thoulutsang Y."/>
            <person name="Thoulutsang D."/>
            <person name="Topham K."/>
            <person name="Topping I."/>
            <person name="Tsamla T."/>
            <person name="Vassiliev H."/>
            <person name="Vo A."/>
            <person name="Wangchuk T."/>
            <person name="Wangdi T."/>
            <person name="Weiand M."/>
            <person name="Wilkinson J."/>
            <person name="Wilson A."/>
            <person name="Yadav S."/>
            <person name="Young G."/>
            <person name="Yu Q."/>
            <person name="Zembek L."/>
            <person name="Zhong D."/>
            <person name="Zimmer A."/>
            <person name="Zwirko Z."/>
            <person name="Jaffe D.B."/>
            <person name="Alvarez P."/>
            <person name="Brockman W."/>
            <person name="Butler J."/>
            <person name="Chin C."/>
            <person name="Gnerre S."/>
            <person name="Grabherr M."/>
            <person name="Kleber M."/>
            <person name="Mauceli E."/>
            <person name="MacCallum I."/>
        </authorList>
    </citation>
    <scope>NUCLEOTIDE SEQUENCE [LARGE SCALE GENOMIC DNA]</scope>
    <source>
        <strain evidence="9">Tucson 14024-0371.13</strain>
    </source>
</reference>
<feature type="transmembrane region" description="Helical" evidence="6">
    <location>
        <begin position="542"/>
        <end position="566"/>
    </location>
</feature>
<dbReference type="OrthoDB" id="442352at2759"/>
<dbReference type="STRING" id="7217.B3M654"/>
<feature type="transmembrane region" description="Helical" evidence="6">
    <location>
        <begin position="586"/>
        <end position="610"/>
    </location>
</feature>
<dbReference type="OMA" id="HHRIRDK"/>
<dbReference type="HOGENOM" id="CLU_011920_2_0_1"/>
<feature type="transmembrane region" description="Helical" evidence="6">
    <location>
        <begin position="672"/>
        <end position="693"/>
    </location>
</feature>
<evidence type="ECO:0000256" key="2">
    <source>
        <dbReference type="ARBA" id="ARBA00022448"/>
    </source>
</evidence>
<keyword evidence="3 6" id="KW-0812">Transmembrane</keyword>
<feature type="transmembrane region" description="Helical" evidence="6">
    <location>
        <begin position="266"/>
        <end position="286"/>
    </location>
</feature>
<dbReference type="GeneID" id="6506389"/>
<feature type="domain" description="Citrate transporter-like" evidence="7">
    <location>
        <begin position="226"/>
        <end position="638"/>
    </location>
</feature>
<evidence type="ECO:0000256" key="4">
    <source>
        <dbReference type="ARBA" id="ARBA00022989"/>
    </source>
</evidence>
<dbReference type="KEGG" id="dan:6506389"/>
<evidence type="ECO:0000313" key="8">
    <source>
        <dbReference type="EMBL" id="EDV40770.1"/>
    </source>
</evidence>
<dbReference type="FunCoup" id="B3M654">
    <property type="interactions" value="33"/>
</dbReference>
<accession>B3M654</accession>
<keyword evidence="9" id="KW-1185">Reference proteome</keyword>
<dbReference type="InterPro" id="IPR004680">
    <property type="entry name" value="Cit_transptr-like_dom"/>
</dbReference>
<keyword evidence="4 6" id="KW-1133">Transmembrane helix</keyword>
<sequence>MQIEKDLISGTNSKPLVGVPDAWTSSYHLGNIRGDLREADSHASIYGDHPIQSERLTTALIITKIVILMIVWCFFTFYLVFEPPEKIVSTVVLIQPNETLLRTVKLPYDAAEITLSGPIDKTLTASPGKAGDEPAMGLRVEYRDSDMKETYKQTDMWNVYLTHDADKYETVRNIFEISPVRGSAKSVISMEGKSEFPVALLMEFDDRPIISLLGVIYATMLLIGLYILVVFEVTDRTLAALLIASTALAILTAMGNRPTMTTIISWVDFETLMLLMGMMIMVAILSETGLFDWLAVMAYRVSMGQPWALILFLSLFTAVFAAFLDNVTMLLLMAPIAIRLCEAMALRVSLVLIIVVCYSNIGGTLTPVGDPPNVIICTNAVVEHDGIDFATFTLHMLPGVLLSLMVGYGVFYGMMRHALFDLDPKQILLAREHEISRALPDEKTLARMRELMNKRSLKMCLKPADNYYIVLATLESQYQIRNVPLLIKSMVALIFTLACFLLHSLPFLPGATLGWVAVLAAFLLLILANVRDVEVILAQVEWSALLFLAALFVVTETVDQLGFISWLGEKTVQMILTVEKKHQLTVAILLIIWMSAILSAFVGNVPVTAMMLKLVVEIYRNEQISVQLSPLIWSLSYGVCLGGNGTIIGASANVVAAAIAHHNGYKISFMYFLIYGFPLMIVTTSVSCIYLLIAHSVFSWHRTEGESD</sequence>
<evidence type="ECO:0000256" key="1">
    <source>
        <dbReference type="ARBA" id="ARBA00004141"/>
    </source>
</evidence>
<dbReference type="CDD" id="cd01116">
    <property type="entry name" value="P_permease"/>
    <property type="match status" value="1"/>
</dbReference>
<gene>
    <name evidence="8" type="primary">Dana\GF23750</name>
    <name evidence="8" type="synonym">dana_GLEANR_8527</name>
    <name evidence="8" type="ORF">GF23750</name>
</gene>
<dbReference type="Proteomes" id="UP000007801">
    <property type="component" value="Unassembled WGS sequence"/>
</dbReference>
<dbReference type="InParanoid" id="B3M654"/>
<comment type="subcellular location">
    <subcellularLocation>
        <location evidence="1">Membrane</location>
        <topology evidence="1">Multi-pass membrane protein</topology>
    </subcellularLocation>
</comment>
<feature type="transmembrane region" description="Helical" evidence="6">
    <location>
        <begin position="59"/>
        <end position="81"/>
    </location>
</feature>
<feature type="transmembrane region" description="Helical" evidence="6">
    <location>
        <begin position="306"/>
        <end position="332"/>
    </location>
</feature>
<feature type="transmembrane region" description="Helical" evidence="6">
    <location>
        <begin position="511"/>
        <end position="530"/>
    </location>
</feature>
<protein>
    <recommendedName>
        <fullName evidence="7">Citrate transporter-like domain-containing protein</fullName>
    </recommendedName>
</protein>
<dbReference type="eggNOG" id="KOG2639">
    <property type="taxonomic scope" value="Eukaryota"/>
</dbReference>
<dbReference type="PANTHER" id="PTHR43568">
    <property type="entry name" value="P PROTEIN"/>
    <property type="match status" value="1"/>
</dbReference>
<evidence type="ECO:0000313" key="9">
    <source>
        <dbReference type="Proteomes" id="UP000007801"/>
    </source>
</evidence>
<evidence type="ECO:0000259" key="7">
    <source>
        <dbReference type="Pfam" id="PF03600"/>
    </source>
</evidence>
<organism evidence="8 9">
    <name type="scientific">Drosophila ananassae</name>
    <name type="common">Fruit fly</name>
    <dbReference type="NCBI Taxonomy" id="7217"/>
    <lineage>
        <taxon>Eukaryota</taxon>
        <taxon>Metazoa</taxon>
        <taxon>Ecdysozoa</taxon>
        <taxon>Arthropoda</taxon>
        <taxon>Hexapoda</taxon>
        <taxon>Insecta</taxon>
        <taxon>Pterygota</taxon>
        <taxon>Neoptera</taxon>
        <taxon>Endopterygota</taxon>
        <taxon>Diptera</taxon>
        <taxon>Brachycera</taxon>
        <taxon>Muscomorpha</taxon>
        <taxon>Ephydroidea</taxon>
        <taxon>Drosophilidae</taxon>
        <taxon>Drosophila</taxon>
        <taxon>Sophophora</taxon>
    </lineage>
</organism>
<feature type="transmembrane region" description="Helical" evidence="6">
    <location>
        <begin position="344"/>
        <end position="361"/>
    </location>
</feature>
<feature type="transmembrane region" description="Helical" evidence="6">
    <location>
        <begin position="237"/>
        <end position="254"/>
    </location>
</feature>
<name>B3M654_DROAN</name>
<dbReference type="Pfam" id="PF03600">
    <property type="entry name" value="CitMHS"/>
    <property type="match status" value="1"/>
</dbReference>
<dbReference type="PhylomeDB" id="B3M654"/>
<dbReference type="EMBL" id="CH902618">
    <property type="protein sequence ID" value="EDV40770.1"/>
    <property type="molecule type" value="Genomic_DNA"/>
</dbReference>
<evidence type="ECO:0000256" key="6">
    <source>
        <dbReference type="SAM" id="Phobius"/>
    </source>
</evidence>
<dbReference type="GO" id="GO:0016020">
    <property type="term" value="C:membrane"/>
    <property type="evidence" value="ECO:0007669"/>
    <property type="project" value="UniProtKB-SubCell"/>
</dbReference>